<dbReference type="EC" id="2.1.1.315" evidence="2"/>
<dbReference type="Gene3D" id="3.40.50.150">
    <property type="entry name" value="Vaccinia Virus protein VP39"/>
    <property type="match status" value="1"/>
</dbReference>
<dbReference type="CDD" id="cd02440">
    <property type="entry name" value="AdoMet_MTases"/>
    <property type="match status" value="1"/>
</dbReference>
<accession>A0ABX8EDS9</accession>
<evidence type="ECO:0000313" key="2">
    <source>
        <dbReference type="EMBL" id="QVT78627.1"/>
    </source>
</evidence>
<dbReference type="EMBL" id="CP075371">
    <property type="protein sequence ID" value="QVT78627.1"/>
    <property type="molecule type" value="Genomic_DNA"/>
</dbReference>
<dbReference type="InterPro" id="IPR013216">
    <property type="entry name" value="Methyltransf_11"/>
</dbReference>
<keyword evidence="3" id="KW-1185">Reference proteome</keyword>
<dbReference type="SUPFAM" id="SSF53335">
    <property type="entry name" value="S-adenosyl-L-methionine-dependent methyltransferases"/>
    <property type="match status" value="1"/>
</dbReference>
<dbReference type="RefSeq" id="WP_214058191.1">
    <property type="nucleotide sequence ID" value="NZ_CP075371.1"/>
</dbReference>
<dbReference type="Pfam" id="PF08241">
    <property type="entry name" value="Methyltransf_11"/>
    <property type="match status" value="1"/>
</dbReference>
<organism evidence="2 3">
    <name type="scientific">Nocardioides aquaticus</name>
    <dbReference type="NCBI Taxonomy" id="160826"/>
    <lineage>
        <taxon>Bacteria</taxon>
        <taxon>Bacillati</taxon>
        <taxon>Actinomycetota</taxon>
        <taxon>Actinomycetes</taxon>
        <taxon>Propionibacteriales</taxon>
        <taxon>Nocardioidaceae</taxon>
        <taxon>Nocardioides</taxon>
    </lineage>
</organism>
<dbReference type="PANTHER" id="PTHR43861:SF1">
    <property type="entry name" value="TRANS-ACONITATE 2-METHYLTRANSFERASE"/>
    <property type="match status" value="1"/>
</dbReference>
<protein>
    <submittedName>
        <fullName evidence="2">27-O-demethylrifamycin SV methyltransferase</fullName>
        <ecNumber evidence="2">2.1.1.315</ecNumber>
    </submittedName>
</protein>
<dbReference type="GO" id="GO:0008168">
    <property type="term" value="F:methyltransferase activity"/>
    <property type="evidence" value="ECO:0007669"/>
    <property type="project" value="UniProtKB-KW"/>
</dbReference>
<evidence type="ECO:0000259" key="1">
    <source>
        <dbReference type="Pfam" id="PF08241"/>
    </source>
</evidence>
<proteinExistence type="predicted"/>
<sequence>MTPGALEQLAAALGDVAGADVVDLACGDGAAARWLVGAGARSVLALDLDPDALDRARALAPRAGDGQDRVLFEQADLEQARLPFEAYDLAWAPGVLASTPDPVRTARMARAGLRPYGRLVATVPAAAAGRVVAALGEALLDEVVVTAAAPGEPAPGAVVVTARKPPRRRP</sequence>
<name>A0ABX8EDS9_9ACTN</name>
<keyword evidence="2" id="KW-0808">Transferase</keyword>
<dbReference type="GO" id="GO:0032259">
    <property type="term" value="P:methylation"/>
    <property type="evidence" value="ECO:0007669"/>
    <property type="project" value="UniProtKB-KW"/>
</dbReference>
<gene>
    <name evidence="2" type="ORF">ENKNEFLB_01005</name>
</gene>
<dbReference type="Proteomes" id="UP000679307">
    <property type="component" value="Chromosome"/>
</dbReference>
<reference evidence="2 3" key="1">
    <citation type="submission" date="2021-05" db="EMBL/GenBank/DDBJ databases">
        <title>Complete genome of Nocardioides aquaticus KCTC 9944T isolated from meromictic and hypersaline Ekho Lake, Antarctica.</title>
        <authorList>
            <person name="Hwang K."/>
            <person name="Kim K.M."/>
            <person name="Choe H."/>
        </authorList>
    </citation>
    <scope>NUCLEOTIDE SEQUENCE [LARGE SCALE GENOMIC DNA]</scope>
    <source>
        <strain evidence="2 3">KCTC 9944</strain>
    </source>
</reference>
<keyword evidence="2" id="KW-0489">Methyltransferase</keyword>
<evidence type="ECO:0000313" key="3">
    <source>
        <dbReference type="Proteomes" id="UP000679307"/>
    </source>
</evidence>
<feature type="domain" description="Methyltransferase type 11" evidence="1">
    <location>
        <begin position="22"/>
        <end position="120"/>
    </location>
</feature>
<dbReference type="InterPro" id="IPR029063">
    <property type="entry name" value="SAM-dependent_MTases_sf"/>
</dbReference>
<dbReference type="PANTHER" id="PTHR43861">
    <property type="entry name" value="TRANS-ACONITATE 2-METHYLTRANSFERASE-RELATED"/>
    <property type="match status" value="1"/>
</dbReference>